<dbReference type="EMBL" id="JAHXCP010000013">
    <property type="protein sequence ID" value="MBW4755040.1"/>
    <property type="molecule type" value="Genomic_DNA"/>
</dbReference>
<evidence type="ECO:0000256" key="1">
    <source>
        <dbReference type="SAM" id="MobiDB-lite"/>
    </source>
</evidence>
<reference evidence="2 3" key="1">
    <citation type="submission" date="2021-07" db="EMBL/GenBank/DDBJ databases">
        <title>Genomic diversity and antimicrobial resistance of Prevotella spp. isolated from chronic lung disease airways.</title>
        <authorList>
            <person name="Webb K.A."/>
            <person name="Olagoke O.S."/>
            <person name="Baird T."/>
            <person name="Neill J."/>
            <person name="Pham A."/>
            <person name="Wells T.J."/>
            <person name="Ramsay K.A."/>
            <person name="Bell S.C."/>
            <person name="Sarovich D.S."/>
            <person name="Price E.P."/>
        </authorList>
    </citation>
    <scope>NUCLEOTIDE SEQUENCE [LARGE SCALE GENOMIC DNA]</scope>
    <source>
        <strain evidence="2 3">SCHI0027.S.6</strain>
    </source>
</reference>
<dbReference type="GeneID" id="23677036"/>
<accession>A0ABS6Y6A6</accession>
<sequence length="61" mass="6444">MKTIETKKLNYLRPTISVCNILEESFILAASPVVQPGGGGGGENKVIDLQPGGDEEVVSED</sequence>
<keyword evidence="3" id="KW-1185">Reference proteome</keyword>
<evidence type="ECO:0000313" key="3">
    <source>
        <dbReference type="Proteomes" id="UP000812077"/>
    </source>
</evidence>
<gene>
    <name evidence="2" type="ORF">KZO77_08265</name>
</gene>
<comment type="caution">
    <text evidence="2">The sequence shown here is derived from an EMBL/GenBank/DDBJ whole genome shotgun (WGS) entry which is preliminary data.</text>
</comment>
<dbReference type="RefSeq" id="WP_044046128.1">
    <property type="nucleotide sequence ID" value="NZ_CP022041.2"/>
</dbReference>
<protein>
    <submittedName>
        <fullName evidence="2">Uncharacterized protein</fullName>
    </submittedName>
</protein>
<name>A0ABS6Y6A6_9BACT</name>
<proteinExistence type="predicted"/>
<dbReference type="Proteomes" id="UP000812077">
    <property type="component" value="Unassembled WGS sequence"/>
</dbReference>
<evidence type="ECO:0000313" key="2">
    <source>
        <dbReference type="EMBL" id="MBW4755040.1"/>
    </source>
</evidence>
<feature type="region of interest" description="Disordered" evidence="1">
    <location>
        <begin position="37"/>
        <end position="61"/>
    </location>
</feature>
<organism evidence="2 3">
    <name type="scientific">Prevotella melaninogenica</name>
    <dbReference type="NCBI Taxonomy" id="28132"/>
    <lineage>
        <taxon>Bacteria</taxon>
        <taxon>Pseudomonadati</taxon>
        <taxon>Bacteroidota</taxon>
        <taxon>Bacteroidia</taxon>
        <taxon>Bacteroidales</taxon>
        <taxon>Prevotellaceae</taxon>
        <taxon>Prevotella</taxon>
    </lineage>
</organism>